<name>A0A090WE27_9FLAO</name>
<dbReference type="Proteomes" id="UP000029641">
    <property type="component" value="Unassembled WGS sequence"/>
</dbReference>
<protein>
    <submittedName>
        <fullName evidence="1">Uncharacterized protein</fullName>
    </submittedName>
</protein>
<sequence length="37" mass="3899">MVINAAAETINITNTTNQIAPIGLGIPNICLFMPAEK</sequence>
<evidence type="ECO:0000313" key="4">
    <source>
        <dbReference type="Proteomes" id="UP000029641"/>
    </source>
</evidence>
<evidence type="ECO:0000313" key="2">
    <source>
        <dbReference type="EMBL" id="GAL72467.1"/>
    </source>
</evidence>
<organism evidence="1 4">
    <name type="scientific">Jejuia pallidilutea</name>
    <dbReference type="NCBI Taxonomy" id="504487"/>
    <lineage>
        <taxon>Bacteria</taxon>
        <taxon>Pseudomonadati</taxon>
        <taxon>Bacteroidota</taxon>
        <taxon>Flavobacteriia</taxon>
        <taxon>Flavobacteriales</taxon>
        <taxon>Flavobacteriaceae</taxon>
        <taxon>Jejuia</taxon>
    </lineage>
</organism>
<evidence type="ECO:0000313" key="3">
    <source>
        <dbReference type="EMBL" id="GAL88562.1"/>
    </source>
</evidence>
<comment type="caution">
    <text evidence="1">The sequence shown here is derived from an EMBL/GenBank/DDBJ whole genome shotgun (WGS) entry which is preliminary data.</text>
</comment>
<dbReference type="Proteomes" id="UP000030184">
    <property type="component" value="Unassembled WGS sequence"/>
</dbReference>
<evidence type="ECO:0000313" key="5">
    <source>
        <dbReference type="Proteomes" id="UP000030184"/>
    </source>
</evidence>
<gene>
    <name evidence="1" type="ORF">JCM19301_3467</name>
    <name evidence="2" type="ORF">JCM19302_1589</name>
    <name evidence="3" type="ORF">JCM19538_3075</name>
</gene>
<dbReference type="AlphaFoldDB" id="A0A090WE27"/>
<keyword evidence="5" id="KW-1185">Reference proteome</keyword>
<dbReference type="EMBL" id="BBNR01000002">
    <property type="protein sequence ID" value="GAL65782.1"/>
    <property type="molecule type" value="Genomic_DNA"/>
</dbReference>
<evidence type="ECO:0000313" key="1">
    <source>
        <dbReference type="EMBL" id="GAL65782.1"/>
    </source>
</evidence>
<proteinExistence type="predicted"/>
<accession>A0A090WE27</accession>
<reference evidence="5" key="1">
    <citation type="journal article" date="2014" name="Genome Announc.">
        <title>Draft Genome Sequence of Marine Flavobacterium Jejuia pallidilutea Strain 11shimoA1 and Pigmentation Mutants.</title>
        <authorList>
            <person name="Takatani N."/>
            <person name="Nakanishi M."/>
            <person name="Meirelles P."/>
            <person name="Mino S."/>
            <person name="Suda W."/>
            <person name="Oshima K."/>
            <person name="Hattori M."/>
            <person name="Ohkuma M."/>
            <person name="Hosokawa M."/>
            <person name="Miyashita K."/>
            <person name="Thompson F.L."/>
            <person name="Niwa A."/>
            <person name="Sawabe T."/>
            <person name="Sawabe T."/>
        </authorList>
    </citation>
    <scope>NUCLEOTIDE SEQUENCE [LARGE SCALE GENOMIC DNA]</scope>
    <source>
        <strain evidence="5">JCM 19538</strain>
    </source>
</reference>
<dbReference type="EMBL" id="BBNY01000003">
    <property type="protein sequence ID" value="GAL88562.1"/>
    <property type="molecule type" value="Genomic_DNA"/>
</dbReference>
<dbReference type="Proteomes" id="UP000029646">
    <property type="component" value="Unassembled WGS sequence"/>
</dbReference>
<dbReference type="EMBL" id="BBNS01000025">
    <property type="protein sequence ID" value="GAL72467.1"/>
    <property type="molecule type" value="Genomic_DNA"/>
</dbReference>